<proteinExistence type="inferred from homology"/>
<keyword evidence="2" id="KW-0808">Transferase</keyword>
<sequence>MNSYHGEYRNKLMSSPLDAVGLIQSGNSVVVAVNFSEPPALLDAIAAKARAGELENIKTYSFNPQKYAGNTIFAPDVADCIQANAWFVSAPVRKMIRVGLAYYIPSVFYQVPRFLRENMKIDATITTVSPMDKAGYFSIGAATYITVASRLSKKVIVEVNENSPRIFGDTQIHISEVDAIVENHVPLLSPVFPPRKPEDEIIGKRLAELIPDGACLQLGIGVIPNAIAEYLEGHKDLGIHSELFVPGMANLIKKGAVTGRRKNFHPRKHLFAAAFGPKEMYELMDDNPTMESYSSEYIMDPVNIARNDNLISVNSILEVDLTGQCNAETLDGFEFSGTGGQLDFVRGAYSSKGGKSILVFYSTAQEGRISRVVPRLAAGAGVTTPPMDTQYLATEHGVINIKGKSTRDRALDIISIADPRFRDDLLKEAEDLSLI</sequence>
<evidence type="ECO:0000256" key="2">
    <source>
        <dbReference type="ARBA" id="ARBA00022679"/>
    </source>
</evidence>
<name>Q2LPI7_SYNAS</name>
<keyword evidence="5" id="KW-0378">Hydrolase</keyword>
<dbReference type="GO" id="GO:0016787">
    <property type="term" value="F:hydrolase activity"/>
    <property type="evidence" value="ECO:0007669"/>
    <property type="project" value="UniProtKB-KW"/>
</dbReference>
<dbReference type="OrthoDB" id="9801795at2"/>
<keyword evidence="6" id="KW-1185">Reference proteome</keyword>
<dbReference type="EMBL" id="CP000252">
    <property type="protein sequence ID" value="ABC76366.1"/>
    <property type="molecule type" value="Genomic_DNA"/>
</dbReference>
<gene>
    <name evidence="5" type="ORF">SYN_02360</name>
</gene>
<evidence type="ECO:0000259" key="3">
    <source>
        <dbReference type="Pfam" id="PF02550"/>
    </source>
</evidence>
<dbReference type="InterPro" id="IPR037171">
    <property type="entry name" value="NagB/RpiA_transferase-like"/>
</dbReference>
<comment type="similarity">
    <text evidence="1">Belongs to the acetyl-CoA hydrolase/transferase family.</text>
</comment>
<dbReference type="Gene3D" id="3.40.1080.20">
    <property type="entry name" value="Acetyl-CoA hydrolase/transferase C-terminal domain"/>
    <property type="match status" value="1"/>
</dbReference>
<dbReference type="eggNOG" id="COG0427">
    <property type="taxonomic scope" value="Bacteria"/>
</dbReference>
<dbReference type="PANTHER" id="PTHR21432:SF20">
    <property type="entry name" value="ACETYL-COA HYDROLASE"/>
    <property type="match status" value="1"/>
</dbReference>
<dbReference type="InterPro" id="IPR026888">
    <property type="entry name" value="AcetylCoA_hyd_C"/>
</dbReference>
<organism evidence="5 6">
    <name type="scientific">Syntrophus aciditrophicus (strain SB)</name>
    <dbReference type="NCBI Taxonomy" id="56780"/>
    <lineage>
        <taxon>Bacteria</taxon>
        <taxon>Pseudomonadati</taxon>
        <taxon>Thermodesulfobacteriota</taxon>
        <taxon>Syntrophia</taxon>
        <taxon>Syntrophales</taxon>
        <taxon>Syntrophaceae</taxon>
        <taxon>Syntrophus</taxon>
    </lineage>
</organism>
<evidence type="ECO:0000313" key="6">
    <source>
        <dbReference type="Proteomes" id="UP000001933"/>
    </source>
</evidence>
<dbReference type="Proteomes" id="UP000001933">
    <property type="component" value="Chromosome"/>
</dbReference>
<reference evidence="5 6" key="1">
    <citation type="journal article" date="2007" name="Proc. Natl. Acad. Sci. U.S.A.">
        <title>The genome of Syntrophus aciditrophicus: life at the thermodynamic limit of microbial growth.</title>
        <authorList>
            <person name="McInerney M.J."/>
            <person name="Rohlin L."/>
            <person name="Mouttaki H."/>
            <person name="Kim U."/>
            <person name="Krupp R.S."/>
            <person name="Rios-Hernandez L."/>
            <person name="Sieber J."/>
            <person name="Struchtemeyer C.G."/>
            <person name="Bhattacharyya A."/>
            <person name="Campbell J.W."/>
            <person name="Gunsalus R.P."/>
        </authorList>
    </citation>
    <scope>NUCLEOTIDE SEQUENCE [LARGE SCALE GENOMIC DNA]</scope>
    <source>
        <strain evidence="5 6">SB</strain>
    </source>
</reference>
<evidence type="ECO:0000259" key="4">
    <source>
        <dbReference type="Pfam" id="PF13336"/>
    </source>
</evidence>
<dbReference type="STRING" id="56780.SYN_02360"/>
<dbReference type="Pfam" id="PF02550">
    <property type="entry name" value="AcetylCoA_hydro"/>
    <property type="match status" value="1"/>
</dbReference>
<dbReference type="GO" id="GO:0006083">
    <property type="term" value="P:acetate metabolic process"/>
    <property type="evidence" value="ECO:0007669"/>
    <property type="project" value="InterPro"/>
</dbReference>
<protein>
    <submittedName>
        <fullName evidence="5">Acetyl-CoA hydrolase/transferase</fullName>
    </submittedName>
</protein>
<dbReference type="PANTHER" id="PTHR21432">
    <property type="entry name" value="ACETYL-COA HYDROLASE-RELATED"/>
    <property type="match status" value="1"/>
</dbReference>
<dbReference type="KEGG" id="sat:SYN_02360"/>
<dbReference type="AlphaFoldDB" id="Q2LPI7"/>
<dbReference type="InterPro" id="IPR003702">
    <property type="entry name" value="ActCoA_hydro_N"/>
</dbReference>
<dbReference type="GO" id="GO:0008775">
    <property type="term" value="F:acetate CoA-transferase activity"/>
    <property type="evidence" value="ECO:0007669"/>
    <property type="project" value="InterPro"/>
</dbReference>
<evidence type="ECO:0000256" key="1">
    <source>
        <dbReference type="ARBA" id="ARBA00009632"/>
    </source>
</evidence>
<dbReference type="Pfam" id="PF13336">
    <property type="entry name" value="AcetylCoA_hyd_C"/>
    <property type="match status" value="1"/>
</dbReference>
<dbReference type="InterPro" id="IPR038460">
    <property type="entry name" value="AcetylCoA_hyd_C_sf"/>
</dbReference>
<dbReference type="Gene3D" id="3.30.750.70">
    <property type="entry name" value="4-hydroxybutyrate coenzyme like domains"/>
    <property type="match status" value="1"/>
</dbReference>
<dbReference type="InterPro" id="IPR046433">
    <property type="entry name" value="ActCoA_hydro"/>
</dbReference>
<accession>Q2LPI7</accession>
<dbReference type="HOGENOM" id="CLU_030703_1_0_7"/>
<dbReference type="InParanoid" id="Q2LPI7"/>
<dbReference type="SUPFAM" id="SSF100950">
    <property type="entry name" value="NagB/RpiA/CoA transferase-like"/>
    <property type="match status" value="2"/>
</dbReference>
<evidence type="ECO:0000313" key="5">
    <source>
        <dbReference type="EMBL" id="ABC76366.1"/>
    </source>
</evidence>
<feature type="domain" description="Acetyl-CoA hydrolase/transferase N-terminal" evidence="3">
    <location>
        <begin position="7"/>
        <end position="184"/>
    </location>
</feature>
<dbReference type="FunCoup" id="Q2LPI7">
    <property type="interactions" value="121"/>
</dbReference>
<dbReference type="RefSeq" id="WP_011416400.1">
    <property type="nucleotide sequence ID" value="NC_007759.1"/>
</dbReference>
<feature type="domain" description="Acetyl-CoA hydrolase/transferase C-terminal" evidence="4">
    <location>
        <begin position="276"/>
        <end position="429"/>
    </location>
</feature>
<dbReference type="Gene3D" id="3.40.1080.10">
    <property type="entry name" value="Glutaconate Coenzyme A-transferase"/>
    <property type="match status" value="1"/>
</dbReference>